<dbReference type="Pfam" id="PF10803">
    <property type="entry name" value="GerPB"/>
    <property type="match status" value="1"/>
</dbReference>
<evidence type="ECO:0000313" key="1">
    <source>
        <dbReference type="EMBL" id="RSD29331.1"/>
    </source>
</evidence>
<dbReference type="EMBL" id="RSFW01000002">
    <property type="protein sequence ID" value="RSD29331.1"/>
    <property type="molecule type" value="Genomic_DNA"/>
</dbReference>
<dbReference type="RefSeq" id="WP_125478203.1">
    <property type="nucleotide sequence ID" value="NZ_RSFW01000002.1"/>
</dbReference>
<gene>
    <name evidence="1" type="ORF">EJA10_01405</name>
</gene>
<proteinExistence type="predicted"/>
<dbReference type="Proteomes" id="UP000279911">
    <property type="component" value="Unassembled WGS sequence"/>
</dbReference>
<organism evidence="1 2">
    <name type="scientific">Mesobacillus subterraneus</name>
    <dbReference type="NCBI Taxonomy" id="285983"/>
    <lineage>
        <taxon>Bacteria</taxon>
        <taxon>Bacillati</taxon>
        <taxon>Bacillota</taxon>
        <taxon>Bacilli</taxon>
        <taxon>Bacillales</taxon>
        <taxon>Bacillaceae</taxon>
        <taxon>Mesobacillus</taxon>
    </lineage>
</organism>
<sequence>MNFYIQQSIHINMLRIDGITNSSVLQIGSAGLIKPVSYLYNTGGFTEPAPEAVHPSQIMTGVQETTTSTLEAPAVPLQGPVRLHGEENK</sequence>
<evidence type="ECO:0000313" key="2">
    <source>
        <dbReference type="Proteomes" id="UP000279911"/>
    </source>
</evidence>
<dbReference type="OrthoDB" id="2971631at2"/>
<dbReference type="InterPro" id="IPR024255">
    <property type="entry name" value="GerPB"/>
</dbReference>
<dbReference type="AlphaFoldDB" id="A0A3R9FLR8"/>
<name>A0A3R9FLR8_9BACI</name>
<protein>
    <submittedName>
        <fullName evidence="1">Spore gernimation protein</fullName>
    </submittedName>
</protein>
<accession>A0A3R9FLR8</accession>
<reference evidence="2" key="1">
    <citation type="submission" date="2018-12" db="EMBL/GenBank/DDBJ databases">
        <title>Bacillus chawlae sp. nov., Bacillus glennii sp. nov., and Bacillus saganii sp. nov. Isolated from the Vehicle Assembly Building at Kennedy Space Center where the Viking Spacecraft were Assembled.</title>
        <authorList>
            <person name="Seuylemezian A."/>
            <person name="Vaishampayan P."/>
        </authorList>
    </citation>
    <scope>NUCLEOTIDE SEQUENCE [LARGE SCALE GENOMIC DNA]</scope>
    <source>
        <strain evidence="2">DSM 13966</strain>
    </source>
</reference>
<comment type="caution">
    <text evidence="1">The sequence shown here is derived from an EMBL/GenBank/DDBJ whole genome shotgun (WGS) entry which is preliminary data.</text>
</comment>